<sequence>MFDRKFVFAVLFVIFATLALETRHTVEARYLPTRSNSDRVDKLKELLKDLLESEIEKEEYQADAPPRWHPESKLFYKREVPSH</sequence>
<dbReference type="AlphaFoldDB" id="A0A977SQ61"/>
<evidence type="ECO:0000313" key="2">
    <source>
        <dbReference type="EMBL" id="UXO98092.1"/>
    </source>
</evidence>
<dbReference type="EMBL" id="ON155954">
    <property type="protein sequence ID" value="UXO98092.1"/>
    <property type="molecule type" value="mRNA"/>
</dbReference>
<name>A0A977SQ61_ZOPAT</name>
<feature type="chain" id="PRO_5036894832" evidence="1">
    <location>
        <begin position="29"/>
        <end position="83"/>
    </location>
</feature>
<feature type="signal peptide" evidence="1">
    <location>
        <begin position="1"/>
        <end position="28"/>
    </location>
</feature>
<protein>
    <submittedName>
        <fullName evidence="2">Proctolin</fullName>
    </submittedName>
</protein>
<evidence type="ECO:0000256" key="1">
    <source>
        <dbReference type="SAM" id="SignalP"/>
    </source>
</evidence>
<organism evidence="2">
    <name type="scientific">Zophobas atratus</name>
    <name type="common">Giant mealworm beetle</name>
    <name type="synonym">Zophobas rugipes</name>
    <dbReference type="NCBI Taxonomy" id="7074"/>
    <lineage>
        <taxon>Eukaryota</taxon>
        <taxon>Metazoa</taxon>
        <taxon>Ecdysozoa</taxon>
        <taxon>Arthropoda</taxon>
        <taxon>Hexapoda</taxon>
        <taxon>Insecta</taxon>
        <taxon>Pterygota</taxon>
        <taxon>Neoptera</taxon>
        <taxon>Endopterygota</taxon>
        <taxon>Coleoptera</taxon>
        <taxon>Polyphaga</taxon>
        <taxon>Cucujiformia</taxon>
        <taxon>Tenebrionidae</taxon>
        <taxon>Zophobas</taxon>
    </lineage>
</organism>
<proteinExistence type="evidence at transcript level"/>
<keyword evidence="1" id="KW-0732">Signal</keyword>
<accession>A0A977SQ61</accession>
<reference evidence="2" key="1">
    <citation type="journal article" date="2022" name="J. Proteome Res.">
        <title>Neuropeptidomes of Tenebrio molitor L. and Zophobas atratus Fab. (Coleoptera, Polyphaga: Tenebrionidae).</title>
        <authorList>
            <person name="Marciniak P."/>
            <person name="Pacholska-Bogalska J."/>
            <person name="Ragionieri L."/>
        </authorList>
    </citation>
    <scope>NUCLEOTIDE SEQUENCE</scope>
    <source>
        <strain evidence="2">DN86238_c0_g1_i1</strain>
    </source>
</reference>